<organism evidence="1">
    <name type="scientific">viral metagenome</name>
    <dbReference type="NCBI Taxonomy" id="1070528"/>
    <lineage>
        <taxon>unclassified sequences</taxon>
        <taxon>metagenomes</taxon>
        <taxon>organismal metagenomes</taxon>
    </lineage>
</organism>
<gene>
    <name evidence="1" type="ORF">TM448A01278_0009</name>
</gene>
<name>A0A6H1ZP85_9ZZZZ</name>
<reference evidence="1" key="1">
    <citation type="submission" date="2020-03" db="EMBL/GenBank/DDBJ databases">
        <title>The deep terrestrial virosphere.</title>
        <authorList>
            <person name="Holmfeldt K."/>
            <person name="Nilsson E."/>
            <person name="Simone D."/>
            <person name="Lopez-Fernandez M."/>
            <person name="Wu X."/>
            <person name="de Brujin I."/>
            <person name="Lundin D."/>
            <person name="Andersson A."/>
            <person name="Bertilsson S."/>
            <person name="Dopson M."/>
        </authorList>
    </citation>
    <scope>NUCLEOTIDE SEQUENCE</scope>
    <source>
        <strain evidence="1">TM448A01278</strain>
    </source>
</reference>
<dbReference type="EMBL" id="MT144126">
    <property type="protein sequence ID" value="QJA49241.1"/>
    <property type="molecule type" value="Genomic_DNA"/>
</dbReference>
<sequence>MGVIDLRRWTGSLVTALDPEQLTPGDFSVLENFIYDANGLPIVRGGRRKWNAATVTNEFNGLYQYDAGWVSGVPASWMIGYAGTQVYKATETGVWTSIFTGLQAGLRPTFTTFRGWLIAAMGVGSSARPLFWDGSMDTMDVLPGAPTAATIASHAGRLWMCSLDYPSRIYYSAPYDPTKWDTTYGGGWVETGPGDGNSNVAIVGGFAGELIVFKDGPGGGSIYRIQGLAEPFSVSPLSSTLGAVSAHSAALIGDRDIMFASRRGLHSLKRTFEHGDLESSFIDAEVSDRWRSLTLAQKQRATCVDDFPTDTWWLFVDTDSDKVNDRGWLFNYRHKGPRGNPKVSDVTYGTNCAAVFSSRKSNLNTLMTGGTGYTYLEHMKEANDDGTDFAWKAKLSPIDGGEPFKMKAWQEVWLRYDTWGEGTATVTWYGDNRPPSSTTISLNPNRIGTPQLGDMRVGEWRFAQKGMRSMSVIQLMEGGIALNLEIEGTRGRTSLRGARFMVDPGTETISAGEWFGYSKTTTPAFPS</sequence>
<evidence type="ECO:0000313" key="1">
    <source>
        <dbReference type="EMBL" id="QJA49241.1"/>
    </source>
</evidence>
<dbReference type="AlphaFoldDB" id="A0A6H1ZP85"/>
<accession>A0A6H1ZP85</accession>
<proteinExistence type="predicted"/>
<protein>
    <submittedName>
        <fullName evidence="1">Uncharacterized protein</fullName>
    </submittedName>
</protein>